<organism evidence="20 21">
    <name type="scientific">Colletotrichum sidae</name>
    <dbReference type="NCBI Taxonomy" id="1347389"/>
    <lineage>
        <taxon>Eukaryota</taxon>
        <taxon>Fungi</taxon>
        <taxon>Dikarya</taxon>
        <taxon>Ascomycota</taxon>
        <taxon>Pezizomycotina</taxon>
        <taxon>Sordariomycetes</taxon>
        <taxon>Hypocreomycetidae</taxon>
        <taxon>Glomerellales</taxon>
        <taxon>Glomerellaceae</taxon>
        <taxon>Colletotrichum</taxon>
        <taxon>Colletotrichum orbiculare species complex</taxon>
    </lineage>
</organism>
<dbReference type="PANTHER" id="PTHR10963">
    <property type="entry name" value="GLYCOSYL HYDROLASE-RELATED"/>
    <property type="match status" value="1"/>
</dbReference>
<comment type="caution">
    <text evidence="20">The sequence shown here is derived from an EMBL/GenBank/DDBJ whole genome shotgun (WGS) entry which is preliminary data.</text>
</comment>
<keyword evidence="5" id="KW-0808">Transferase</keyword>
<dbReference type="PROSITE" id="PS51762">
    <property type="entry name" value="GH16_2"/>
    <property type="match status" value="1"/>
</dbReference>
<feature type="compositionally biased region" description="Gly residues" evidence="17">
    <location>
        <begin position="418"/>
        <end position="427"/>
    </location>
</feature>
<keyword evidence="8 15" id="KW-0472">Membrane</keyword>
<evidence type="ECO:0000313" key="21">
    <source>
        <dbReference type="Proteomes" id="UP000295604"/>
    </source>
</evidence>
<evidence type="ECO:0000256" key="7">
    <source>
        <dbReference type="ARBA" id="ARBA00022801"/>
    </source>
</evidence>
<keyword evidence="21" id="KW-1185">Reference proteome</keyword>
<evidence type="ECO:0000256" key="2">
    <source>
        <dbReference type="ARBA" id="ARBA00004589"/>
    </source>
</evidence>
<dbReference type="GO" id="GO:0098552">
    <property type="term" value="C:side of membrane"/>
    <property type="evidence" value="ECO:0007669"/>
    <property type="project" value="UniProtKB-KW"/>
</dbReference>
<evidence type="ECO:0000256" key="1">
    <source>
        <dbReference type="ARBA" id="ARBA00000822"/>
    </source>
</evidence>
<keyword evidence="4" id="KW-0328">Glycosyltransferase</keyword>
<dbReference type="InterPro" id="IPR017168">
    <property type="entry name" value="CHR-like"/>
</dbReference>
<accession>A0A4R8TBC7</accession>
<feature type="region of interest" description="Disordered" evidence="17">
    <location>
        <begin position="355"/>
        <end position="450"/>
    </location>
</feature>
<evidence type="ECO:0000256" key="14">
    <source>
        <dbReference type="ARBA" id="ARBA00093308"/>
    </source>
</evidence>
<evidence type="ECO:0000259" key="19">
    <source>
        <dbReference type="PROSITE" id="PS51762"/>
    </source>
</evidence>
<comment type="function">
    <text evidence="14">Dual chitinase/transglycosylase that plays a role in cell wall architecture. Chitinase and transglycosylase activities are coupled. Required for the polysaccharide cross-linking at the septa and the cell wall. More specifically, transfers chitin to 1,6-beta-glucan in the cell wall.</text>
</comment>
<sequence length="473" mass="48593">MLSSLLPLAAALLGASTILAADIPTCSLSKKCPESAPCCSQYGQCGTGAFCLGGCDPRMSFALDACVPAPVCKDKKLPMNSMDRIVDIGKYLGDSSKADWVAQGEPALLKDAVLLTMPAKSVGTVLASTTYLWYGSVKAKIKTSRGPGVVTAFILYGDVKDEIDYEWVGADLEMSQTNYYFQGIPKYDQSGNISLSNTFANWHEYEIQWTPDEIKWLVDGQVGRTKKRADTWNSTAQQWDFPQTPARVQLSIWPGGADTNAKGTVDWAGGPINWEHEDIKNAGYFYAQIKDVEINCYNAKSGPGTSNKKSYTYKDIKSTNDTVIDGDKDTILKSFLGTGSDMDAGATTASGTAKATASQAATIPGGSNSGPGADPGQSSGGSDSGSGSGSDSGSGSGSGSGPGSGSGSGSGDSDSGSGSSGSSGCGNNGFSQDCNSGSSGSSGSGTSFGVRHESMAGASAFAALVAGVAAFWV</sequence>
<keyword evidence="10" id="KW-0449">Lipoprotein</keyword>
<dbReference type="EMBL" id="QAPF01000159">
    <property type="protein sequence ID" value="TEA14551.1"/>
    <property type="molecule type" value="Genomic_DNA"/>
</dbReference>
<feature type="active site" description="Nucleophile" evidence="16">
    <location>
        <position position="162"/>
    </location>
</feature>
<dbReference type="GO" id="GO:0005975">
    <property type="term" value="P:carbohydrate metabolic process"/>
    <property type="evidence" value="ECO:0007669"/>
    <property type="project" value="InterPro"/>
</dbReference>
<evidence type="ECO:0000256" key="5">
    <source>
        <dbReference type="ARBA" id="ARBA00022679"/>
    </source>
</evidence>
<evidence type="ECO:0000256" key="15">
    <source>
        <dbReference type="PIRNR" id="PIRNR037299"/>
    </source>
</evidence>
<feature type="active site" description="Proton donor" evidence="16">
    <location>
        <position position="166"/>
    </location>
</feature>
<feature type="signal peptide" evidence="18">
    <location>
        <begin position="1"/>
        <end position="20"/>
    </location>
</feature>
<comment type="subcellular location">
    <subcellularLocation>
        <location evidence="2">Membrane</location>
        <topology evidence="2">Lipid-anchor</topology>
        <topology evidence="2">GPI-anchor</topology>
    </subcellularLocation>
</comment>
<feature type="compositionally biased region" description="Low complexity" evidence="17">
    <location>
        <begin position="436"/>
        <end position="449"/>
    </location>
</feature>
<dbReference type="PANTHER" id="PTHR10963:SF22">
    <property type="entry name" value="GLYCOSIDASE CRH2-RELATED"/>
    <property type="match status" value="1"/>
</dbReference>
<keyword evidence="9" id="KW-0325">Glycoprotein</keyword>
<name>A0A4R8TBC7_9PEZI</name>
<evidence type="ECO:0000256" key="6">
    <source>
        <dbReference type="ARBA" id="ARBA00022729"/>
    </source>
</evidence>
<keyword evidence="12" id="KW-0961">Cell wall biogenesis/degradation</keyword>
<keyword evidence="7 15" id="KW-0378">Hydrolase</keyword>
<evidence type="ECO:0000256" key="3">
    <source>
        <dbReference type="ARBA" id="ARBA00022622"/>
    </source>
</evidence>
<evidence type="ECO:0000256" key="13">
    <source>
        <dbReference type="ARBA" id="ARBA00038074"/>
    </source>
</evidence>
<keyword evidence="11 20" id="KW-0326">Glycosidase</keyword>
<evidence type="ECO:0000256" key="9">
    <source>
        <dbReference type="ARBA" id="ARBA00023180"/>
    </source>
</evidence>
<dbReference type="GO" id="GO:0009277">
    <property type="term" value="C:fungal-type cell wall"/>
    <property type="evidence" value="ECO:0007669"/>
    <property type="project" value="TreeGrafter"/>
</dbReference>
<protein>
    <recommendedName>
        <fullName evidence="15">Crh-like protein</fullName>
        <ecNumber evidence="15">3.2.-.-</ecNumber>
    </recommendedName>
</protein>
<dbReference type="InterPro" id="IPR050546">
    <property type="entry name" value="Glycosyl_Hydrlase_16"/>
</dbReference>
<evidence type="ECO:0000256" key="18">
    <source>
        <dbReference type="SAM" id="SignalP"/>
    </source>
</evidence>
<comment type="catalytic activity">
    <reaction evidence="1">
        <text>Random endo-hydrolysis of N-acetyl-beta-D-glucosaminide (1-&gt;4)-beta-linkages in chitin and chitodextrins.</text>
        <dbReference type="EC" id="3.2.1.14"/>
    </reaction>
</comment>
<keyword evidence="6 18" id="KW-0732">Signal</keyword>
<dbReference type="PIRSF" id="PIRSF037299">
    <property type="entry name" value="Glycosidase_CRH1_prd"/>
    <property type="match status" value="1"/>
</dbReference>
<evidence type="ECO:0000256" key="10">
    <source>
        <dbReference type="ARBA" id="ARBA00023288"/>
    </source>
</evidence>
<evidence type="ECO:0000256" key="17">
    <source>
        <dbReference type="SAM" id="MobiDB-lite"/>
    </source>
</evidence>
<evidence type="ECO:0000256" key="8">
    <source>
        <dbReference type="ARBA" id="ARBA00023136"/>
    </source>
</evidence>
<keyword evidence="3" id="KW-0336">GPI-anchor</keyword>
<evidence type="ECO:0000256" key="11">
    <source>
        <dbReference type="ARBA" id="ARBA00023295"/>
    </source>
</evidence>
<comment type="similarity">
    <text evidence="13">Belongs to the glycosyl hydrolase 16 family. CRH1 subfamily.</text>
</comment>
<evidence type="ECO:0000313" key="20">
    <source>
        <dbReference type="EMBL" id="TEA14551.1"/>
    </source>
</evidence>
<dbReference type="GO" id="GO:0008843">
    <property type="term" value="F:endochitinase activity"/>
    <property type="evidence" value="ECO:0007669"/>
    <property type="project" value="UniProtKB-EC"/>
</dbReference>
<dbReference type="InterPro" id="IPR000757">
    <property type="entry name" value="Beta-glucanase-like"/>
</dbReference>
<reference evidence="20 21" key="1">
    <citation type="submission" date="2018-11" db="EMBL/GenBank/DDBJ databases">
        <title>Genome sequence and assembly of Colletotrichum sidae.</title>
        <authorList>
            <person name="Gan P."/>
            <person name="Shirasu K."/>
        </authorList>
    </citation>
    <scope>NUCLEOTIDE SEQUENCE [LARGE SCALE GENOMIC DNA]</scope>
    <source>
        <strain evidence="20 21">CBS 518.97</strain>
    </source>
</reference>
<evidence type="ECO:0000256" key="4">
    <source>
        <dbReference type="ARBA" id="ARBA00022676"/>
    </source>
</evidence>
<proteinExistence type="inferred from homology"/>
<dbReference type="InterPro" id="IPR013320">
    <property type="entry name" value="ConA-like_dom_sf"/>
</dbReference>
<dbReference type="FunFam" id="2.60.120.200:FF:000159">
    <property type="entry name" value="Glycosidase"/>
    <property type="match status" value="1"/>
</dbReference>
<dbReference type="AlphaFoldDB" id="A0A4R8TBC7"/>
<dbReference type="EC" id="3.2.-.-" evidence="15"/>
<dbReference type="Proteomes" id="UP000295604">
    <property type="component" value="Unassembled WGS sequence"/>
</dbReference>
<evidence type="ECO:0000256" key="12">
    <source>
        <dbReference type="ARBA" id="ARBA00023316"/>
    </source>
</evidence>
<feature type="compositionally biased region" description="Gly residues" evidence="17">
    <location>
        <begin position="378"/>
        <end position="410"/>
    </location>
</feature>
<dbReference type="SUPFAM" id="SSF49899">
    <property type="entry name" value="Concanavalin A-like lectins/glucanases"/>
    <property type="match status" value="1"/>
</dbReference>
<dbReference type="Gene3D" id="2.60.120.200">
    <property type="match status" value="1"/>
</dbReference>
<evidence type="ECO:0000256" key="16">
    <source>
        <dbReference type="PIRSR" id="PIRSR037299-1"/>
    </source>
</evidence>
<dbReference type="GO" id="GO:0031505">
    <property type="term" value="P:fungal-type cell wall organization"/>
    <property type="evidence" value="ECO:0007669"/>
    <property type="project" value="TreeGrafter"/>
</dbReference>
<feature type="domain" description="GH16" evidence="19">
    <location>
        <begin position="62"/>
        <end position="276"/>
    </location>
</feature>
<dbReference type="GO" id="GO:0016757">
    <property type="term" value="F:glycosyltransferase activity"/>
    <property type="evidence" value="ECO:0007669"/>
    <property type="project" value="UniProtKB-KW"/>
</dbReference>
<dbReference type="Pfam" id="PF00722">
    <property type="entry name" value="Glyco_hydro_16"/>
    <property type="match status" value="1"/>
</dbReference>
<gene>
    <name evidence="20" type="primary">crf2</name>
    <name evidence="20" type="ORF">C8034_v002256</name>
</gene>
<feature type="chain" id="PRO_5020487986" description="Crh-like protein" evidence="18">
    <location>
        <begin position="21"/>
        <end position="473"/>
    </location>
</feature>